<dbReference type="GO" id="GO:0009055">
    <property type="term" value="F:electron transfer activity"/>
    <property type="evidence" value="ECO:0007669"/>
    <property type="project" value="InterPro"/>
</dbReference>
<evidence type="ECO:0000256" key="2">
    <source>
        <dbReference type="ARBA" id="ARBA00006488"/>
    </source>
</evidence>
<comment type="similarity">
    <text evidence="2">Belongs to the cytochrome c family.</text>
</comment>
<feature type="signal peptide" evidence="8">
    <location>
        <begin position="1"/>
        <end position="22"/>
    </location>
</feature>
<protein>
    <recommendedName>
        <fullName evidence="9">Cytochrome c domain-containing protein</fullName>
    </recommendedName>
</protein>
<feature type="transmembrane region" description="Helical" evidence="7">
    <location>
        <begin position="127"/>
        <end position="149"/>
    </location>
</feature>
<dbReference type="Pfam" id="PF14715">
    <property type="entry name" value="FixP_N"/>
    <property type="match status" value="1"/>
</dbReference>
<dbReference type="InterPro" id="IPR032858">
    <property type="entry name" value="CcoP_N"/>
</dbReference>
<evidence type="ECO:0000256" key="7">
    <source>
        <dbReference type="SAM" id="Phobius"/>
    </source>
</evidence>
<evidence type="ECO:0000313" key="11">
    <source>
        <dbReference type="Proteomes" id="UP000820818"/>
    </source>
</evidence>
<evidence type="ECO:0000256" key="1">
    <source>
        <dbReference type="ARBA" id="ARBA00002555"/>
    </source>
</evidence>
<accession>A0AAD5KUR2</accession>
<dbReference type="Pfam" id="PF13442">
    <property type="entry name" value="Cytochrome_CBB3"/>
    <property type="match status" value="1"/>
</dbReference>
<dbReference type="InterPro" id="IPR009056">
    <property type="entry name" value="Cyt_c-like_dom"/>
</dbReference>
<feature type="domain" description="Cytochrome c" evidence="9">
    <location>
        <begin position="193"/>
        <end position="268"/>
    </location>
</feature>
<dbReference type="SUPFAM" id="SSF46626">
    <property type="entry name" value="Cytochrome c"/>
    <property type="match status" value="1"/>
</dbReference>
<feature type="transmembrane region" description="Helical" evidence="7">
    <location>
        <begin position="41"/>
        <end position="64"/>
    </location>
</feature>
<comment type="function">
    <text evidence="1">Electron carrier protein. The oxidized form of the cytochrome c heme group can accept an electron from the heme group of the cytochrome c1 subunit of cytochrome reductase. Cytochrome c then transfers this electron to the cytochrome oxidase complex, the final protein carrier in the mitochondrial electron-transport chain.</text>
</comment>
<feature type="chain" id="PRO_5042229699" description="Cytochrome c domain-containing protein" evidence="8">
    <location>
        <begin position="23"/>
        <end position="268"/>
    </location>
</feature>
<evidence type="ECO:0000256" key="8">
    <source>
        <dbReference type="SAM" id="SignalP"/>
    </source>
</evidence>
<keyword evidence="5 6" id="KW-0408">Iron</keyword>
<evidence type="ECO:0000256" key="3">
    <source>
        <dbReference type="ARBA" id="ARBA00022617"/>
    </source>
</evidence>
<sequence length="268" mass="29785">MKKYLIAFLTLCGFMGSHVAWAQTEESPWFAKLQTMDSSQVTLLIILVIILGIIILLLFLMIYLMSFIADTLKKENLELANEPSWWESFKERFVTGKMDPVGQEEHKILADHSYDGITELDNFMPPWLQYGFIATVIVAVAYFINFSILGTGPTQLEEYNEELRIEELAAAERSANEKAGIDEKSVVFDESSEALAAGKVIFDGNCAACHAQDGGGGVGPNFTDEYWIHGGSISDVFKIVKYGVVEKGMVPWKINSVPSKSSKYPAMS</sequence>
<dbReference type="GO" id="GO:0046872">
    <property type="term" value="F:metal ion binding"/>
    <property type="evidence" value="ECO:0007669"/>
    <property type="project" value="UniProtKB-KW"/>
</dbReference>
<dbReference type="Gene3D" id="6.10.280.130">
    <property type="match status" value="1"/>
</dbReference>
<keyword evidence="4 6" id="KW-0479">Metal-binding</keyword>
<keyword evidence="7" id="KW-1133">Transmembrane helix</keyword>
<organism evidence="10 11">
    <name type="scientific">Daphnia sinensis</name>
    <dbReference type="NCBI Taxonomy" id="1820382"/>
    <lineage>
        <taxon>Eukaryota</taxon>
        <taxon>Metazoa</taxon>
        <taxon>Ecdysozoa</taxon>
        <taxon>Arthropoda</taxon>
        <taxon>Crustacea</taxon>
        <taxon>Branchiopoda</taxon>
        <taxon>Diplostraca</taxon>
        <taxon>Cladocera</taxon>
        <taxon>Anomopoda</taxon>
        <taxon>Daphniidae</taxon>
        <taxon>Daphnia</taxon>
        <taxon>Daphnia similis group</taxon>
    </lineage>
</organism>
<name>A0AAD5KUR2_9CRUS</name>
<dbReference type="AlphaFoldDB" id="A0AAD5KUR2"/>
<keyword evidence="11" id="KW-1185">Reference proteome</keyword>
<evidence type="ECO:0000256" key="4">
    <source>
        <dbReference type="ARBA" id="ARBA00022723"/>
    </source>
</evidence>
<keyword evidence="7" id="KW-0812">Transmembrane</keyword>
<evidence type="ECO:0000256" key="5">
    <source>
        <dbReference type="ARBA" id="ARBA00023004"/>
    </source>
</evidence>
<keyword evidence="8" id="KW-0732">Signal</keyword>
<evidence type="ECO:0000313" key="10">
    <source>
        <dbReference type="EMBL" id="KAI9550178.1"/>
    </source>
</evidence>
<dbReference type="Gene3D" id="1.10.760.10">
    <property type="entry name" value="Cytochrome c-like domain"/>
    <property type="match status" value="1"/>
</dbReference>
<keyword evidence="7" id="KW-0472">Membrane</keyword>
<gene>
    <name evidence="10" type="ORF">GHT06_003550</name>
</gene>
<dbReference type="GO" id="GO:0020037">
    <property type="term" value="F:heme binding"/>
    <property type="evidence" value="ECO:0007669"/>
    <property type="project" value="InterPro"/>
</dbReference>
<keyword evidence="3 6" id="KW-0349">Heme</keyword>
<dbReference type="PROSITE" id="PS51007">
    <property type="entry name" value="CYTC"/>
    <property type="match status" value="1"/>
</dbReference>
<dbReference type="Proteomes" id="UP000820818">
    <property type="component" value="Unassembled WGS sequence"/>
</dbReference>
<dbReference type="InterPro" id="IPR036909">
    <property type="entry name" value="Cyt_c-like_dom_sf"/>
</dbReference>
<comment type="caution">
    <text evidence="10">The sequence shown here is derived from an EMBL/GenBank/DDBJ whole genome shotgun (WGS) entry which is preliminary data.</text>
</comment>
<evidence type="ECO:0000259" key="9">
    <source>
        <dbReference type="PROSITE" id="PS51007"/>
    </source>
</evidence>
<reference evidence="10" key="1">
    <citation type="submission" date="2022-05" db="EMBL/GenBank/DDBJ databases">
        <title>A multi-omics perspective on studying reproductive biology in Daphnia sinensis.</title>
        <authorList>
            <person name="Jia J."/>
        </authorList>
    </citation>
    <scope>NUCLEOTIDE SEQUENCE</scope>
    <source>
        <strain evidence="10">WSL</strain>
    </source>
</reference>
<dbReference type="InterPro" id="IPR038414">
    <property type="entry name" value="CcoP_N_sf"/>
</dbReference>
<evidence type="ECO:0000256" key="6">
    <source>
        <dbReference type="PROSITE-ProRule" id="PRU00433"/>
    </source>
</evidence>
<dbReference type="EMBL" id="WJBH02000178">
    <property type="protein sequence ID" value="KAI9550178.1"/>
    <property type="molecule type" value="Genomic_DNA"/>
</dbReference>
<proteinExistence type="inferred from homology"/>